<dbReference type="AlphaFoldDB" id="W7E2A9"/>
<evidence type="ECO:0000313" key="1">
    <source>
        <dbReference type="EMBL" id="EUJ64738.1"/>
    </source>
</evidence>
<dbReference type="Proteomes" id="UP000019241">
    <property type="component" value="Unassembled WGS sequence"/>
</dbReference>
<sequence length="93" mass="10895">MRYDTVAKLYDSKLRHVDTVLCNKSDMGTRFAMQNFGDTKLERLIIRLNTPLPFRTGYFEIGEKAYKTIKPVNMDDRFTHYVEEYKAGINHGV</sequence>
<organism evidence="1 2">
    <name type="scientific">Listeria fleischmannii FSL S10-1203</name>
    <dbReference type="NCBI Taxonomy" id="1265822"/>
    <lineage>
        <taxon>Bacteria</taxon>
        <taxon>Bacillati</taxon>
        <taxon>Bacillota</taxon>
        <taxon>Bacilli</taxon>
        <taxon>Bacillales</taxon>
        <taxon>Listeriaceae</taxon>
        <taxon>Listeria</taxon>
    </lineage>
</organism>
<evidence type="ECO:0000313" key="2">
    <source>
        <dbReference type="Proteomes" id="UP000019241"/>
    </source>
</evidence>
<name>W7E2A9_9LIST</name>
<dbReference type="RefSeq" id="WP_036061799.1">
    <property type="nucleotide sequence ID" value="NZ_AODM01000005.1"/>
</dbReference>
<comment type="caution">
    <text evidence="1">The sequence shown here is derived from an EMBL/GenBank/DDBJ whole genome shotgun (WGS) entry which is preliminary data.</text>
</comment>
<dbReference type="PATRIC" id="fig|1265822.4.peg.196"/>
<dbReference type="EMBL" id="AODM01000005">
    <property type="protein sequence ID" value="EUJ64738.1"/>
    <property type="molecule type" value="Genomic_DNA"/>
</dbReference>
<reference evidence="1 2" key="1">
    <citation type="submission" date="2012-12" db="EMBL/GenBank/DDBJ databases">
        <title>Novel taxa of Listeriaceae from agricultural environments in the United States.</title>
        <authorList>
            <person name="den Bakker H.C."/>
            <person name="Allred A."/>
            <person name="Warchocki S."/>
            <person name="Wright E.M."/>
            <person name="Burrell A."/>
            <person name="Nightingale K.K."/>
            <person name="Kephart D."/>
            <person name="Wiedmann M."/>
        </authorList>
    </citation>
    <scope>NUCLEOTIDE SEQUENCE [LARGE SCALE GENOMIC DNA]</scope>
    <source>
        <strain evidence="1 2">FSL S10-1203</strain>
    </source>
</reference>
<proteinExistence type="predicted"/>
<accession>W7E2A9</accession>
<gene>
    <name evidence="1" type="ORF">MCOL2_00950</name>
</gene>
<protein>
    <submittedName>
        <fullName evidence="1">Uncharacterized protein</fullName>
    </submittedName>
</protein>